<dbReference type="RefSeq" id="WP_349136606.1">
    <property type="nucleotide sequence ID" value="NZ_JBBMFF010000248.1"/>
</dbReference>
<feature type="signal peptide" evidence="2">
    <location>
        <begin position="1"/>
        <end position="22"/>
    </location>
</feature>
<evidence type="ECO:0000256" key="2">
    <source>
        <dbReference type="SAM" id="SignalP"/>
    </source>
</evidence>
<feature type="chain" id="PRO_5046946873" evidence="2">
    <location>
        <begin position="23"/>
        <end position="319"/>
    </location>
</feature>
<accession>A0ABV1G914</accession>
<name>A0ABV1G914_9FIRM</name>
<keyword evidence="2" id="KW-0732">Signal</keyword>
<proteinExistence type="predicted"/>
<dbReference type="PROSITE" id="PS51257">
    <property type="entry name" value="PROKAR_LIPOPROTEIN"/>
    <property type="match status" value="1"/>
</dbReference>
<reference evidence="3 4" key="1">
    <citation type="submission" date="2024-03" db="EMBL/GenBank/DDBJ databases">
        <title>Human intestinal bacterial collection.</title>
        <authorList>
            <person name="Pauvert C."/>
            <person name="Hitch T.C.A."/>
            <person name="Clavel T."/>
        </authorList>
    </citation>
    <scope>NUCLEOTIDE SEQUENCE [LARGE SCALE GENOMIC DNA]</scope>
    <source>
        <strain evidence="3 4">CLA-AA-H192</strain>
    </source>
</reference>
<feature type="compositionally biased region" description="Low complexity" evidence="1">
    <location>
        <begin position="29"/>
        <end position="64"/>
    </location>
</feature>
<keyword evidence="4" id="KW-1185">Reference proteome</keyword>
<evidence type="ECO:0000256" key="1">
    <source>
        <dbReference type="SAM" id="MobiDB-lite"/>
    </source>
</evidence>
<gene>
    <name evidence="3" type="ORF">WMO66_11725</name>
</gene>
<dbReference type="Proteomes" id="UP001491552">
    <property type="component" value="Unassembled WGS sequence"/>
</dbReference>
<organism evidence="3 4">
    <name type="scientific">Faecousia intestinalis</name>
    <dbReference type="NCBI Taxonomy" id="3133167"/>
    <lineage>
        <taxon>Bacteria</taxon>
        <taxon>Bacillati</taxon>
        <taxon>Bacillota</taxon>
        <taxon>Clostridia</taxon>
        <taxon>Eubacteriales</taxon>
        <taxon>Oscillospiraceae</taxon>
        <taxon>Faecousia</taxon>
    </lineage>
</organism>
<evidence type="ECO:0000313" key="3">
    <source>
        <dbReference type="EMBL" id="MEQ2511903.1"/>
    </source>
</evidence>
<dbReference type="EMBL" id="JBBMFF010000248">
    <property type="protein sequence ID" value="MEQ2511903.1"/>
    <property type="molecule type" value="Genomic_DNA"/>
</dbReference>
<protein>
    <submittedName>
        <fullName evidence="3">PT domain-containing protein</fullName>
    </submittedName>
</protein>
<evidence type="ECO:0000313" key="4">
    <source>
        <dbReference type="Proteomes" id="UP001491552"/>
    </source>
</evidence>
<feature type="region of interest" description="Disordered" evidence="1">
    <location>
        <begin position="29"/>
        <end position="77"/>
    </location>
</feature>
<comment type="caution">
    <text evidence="3">The sequence shown here is derived from an EMBL/GenBank/DDBJ whole genome shotgun (WGS) entry which is preliminary data.</text>
</comment>
<sequence length="319" mass="35675">MRKYLLRVLPALLLLAALTACRRDMMAPTVTPTETAVTEPTEQPTEAPTEAPAESSTEPPTEAPTEPEWEPEYDGALGSAGSLRGTTLLISIFTNDAQTAWDDEADREEMLLTLNRMDTAAQWLTEQAAAYGSDASFLYDWTADPDLRYDASFSELLVREDGGMYEVQADYVRENIDTESLRQKYHADNVIYFFLFNTPYEHTPNPWSLGFSSSTDYDIEYVNLYIRFGDIFDAPPSTYAHEILHAFGAPDLYYESTVIPKEFVDYCSQTGCNDIMFTVNAGETIDSDFTPIDAYYVGIGARPAEADEWGLGPSEYDAN</sequence>